<evidence type="ECO:0000256" key="1">
    <source>
        <dbReference type="ARBA" id="ARBA00010923"/>
    </source>
</evidence>
<dbReference type="KEGG" id="tsy:THSYN_20800"/>
<dbReference type="InterPro" id="IPR044946">
    <property type="entry name" value="Restrct_endonuc_typeI_TRD_sf"/>
</dbReference>
<evidence type="ECO:0000313" key="5">
    <source>
        <dbReference type="EMBL" id="AUB83140.1"/>
    </source>
</evidence>
<dbReference type="Gene3D" id="1.10.287.1120">
    <property type="entry name" value="Bipartite methylase S protein"/>
    <property type="match status" value="1"/>
</dbReference>
<keyword evidence="3" id="KW-0238">DNA-binding</keyword>
<dbReference type="Pfam" id="PF01420">
    <property type="entry name" value="Methylase_S"/>
    <property type="match status" value="2"/>
</dbReference>
<dbReference type="PANTHER" id="PTHR30408">
    <property type="entry name" value="TYPE-1 RESTRICTION ENZYME ECOKI SPECIFICITY PROTEIN"/>
    <property type="match status" value="1"/>
</dbReference>
<keyword evidence="2" id="KW-0680">Restriction system</keyword>
<dbReference type="Gene3D" id="3.90.220.20">
    <property type="entry name" value="DNA methylase specificity domains"/>
    <property type="match status" value="2"/>
</dbReference>
<dbReference type="EMBL" id="CP020370">
    <property type="protein sequence ID" value="AUB83140.1"/>
    <property type="molecule type" value="Genomic_DNA"/>
</dbReference>
<comment type="similarity">
    <text evidence="1">Belongs to the type-I restriction system S methylase family.</text>
</comment>
<protein>
    <recommendedName>
        <fullName evidence="4">Type I restriction modification DNA specificity domain-containing protein</fullName>
    </recommendedName>
</protein>
<name>A0A2K8UC21_9GAMM</name>
<dbReference type="RefSeq" id="WP_100920836.1">
    <property type="nucleotide sequence ID" value="NZ_CP020370.1"/>
</dbReference>
<accession>A0A2K8UC21</accession>
<dbReference type="CDD" id="cd17267">
    <property type="entry name" value="RMtype1_S_EcoAO83I-TRD1-CR1_like"/>
    <property type="match status" value="1"/>
</dbReference>
<sequence>MKDGTQIPKGYKQAEVGVIPQDWQVIDMLQLCTLQRGFDITEITRVPGTVPVYSSSGISYYHNKAMINPPGVVTGRKGLLGKVFLINEPFWPHDTTLWVKDFRGNDPAFVALVLQHFHLERLDAATSVPTLNRNNLSGYRVAIPATKAEQEAIAGALSDADALIESLEQLLTKKRQLKQGSVQQLLTGITRLPGFSGEWEAKRLGRLGVFVKGKGVTREQSISGSLACVRYGEIYTQHNDYIRMFHSWISRDVASTATLLKQGDILFAGSGETKDEIGKCVALVDDVEAYAGGDIVILRSEDADPLFLGYYLNTAPINQQKASRGQGDAVVHIGAAALADIQGTFPPLAEQTAIAAILSDIDAEITALEDKLAKACNLKQGMMQELLTGRTRLV</sequence>
<evidence type="ECO:0000256" key="3">
    <source>
        <dbReference type="ARBA" id="ARBA00023125"/>
    </source>
</evidence>
<dbReference type="AlphaFoldDB" id="A0A2K8UC21"/>
<evidence type="ECO:0000313" key="6">
    <source>
        <dbReference type="Proteomes" id="UP000232638"/>
    </source>
</evidence>
<dbReference type="GO" id="GO:0003677">
    <property type="term" value="F:DNA binding"/>
    <property type="evidence" value="ECO:0007669"/>
    <property type="project" value="UniProtKB-KW"/>
</dbReference>
<proteinExistence type="inferred from homology"/>
<feature type="domain" description="Type I restriction modification DNA specificity" evidence="4">
    <location>
        <begin position="259"/>
        <end position="371"/>
    </location>
</feature>
<dbReference type="GO" id="GO:0009307">
    <property type="term" value="P:DNA restriction-modification system"/>
    <property type="evidence" value="ECO:0007669"/>
    <property type="project" value="UniProtKB-KW"/>
</dbReference>
<dbReference type="Proteomes" id="UP000232638">
    <property type="component" value="Chromosome"/>
</dbReference>
<dbReference type="PANTHER" id="PTHR30408:SF12">
    <property type="entry name" value="TYPE I RESTRICTION ENZYME MJAVIII SPECIFICITY SUBUNIT"/>
    <property type="match status" value="1"/>
</dbReference>
<dbReference type="SUPFAM" id="SSF116734">
    <property type="entry name" value="DNA methylase specificity domain"/>
    <property type="match status" value="2"/>
</dbReference>
<dbReference type="InterPro" id="IPR052021">
    <property type="entry name" value="Type-I_RS_S_subunit"/>
</dbReference>
<gene>
    <name evidence="5" type="ORF">THSYN_20800</name>
</gene>
<feature type="domain" description="Type I restriction modification DNA specificity" evidence="4">
    <location>
        <begin position="20"/>
        <end position="171"/>
    </location>
</feature>
<evidence type="ECO:0000259" key="4">
    <source>
        <dbReference type="Pfam" id="PF01420"/>
    </source>
</evidence>
<dbReference type="InterPro" id="IPR000055">
    <property type="entry name" value="Restrct_endonuc_typeI_TRD"/>
</dbReference>
<reference evidence="5 6" key="1">
    <citation type="submission" date="2017-03" db="EMBL/GenBank/DDBJ databases">
        <title>Complete genome sequence of Candidatus 'Thiodictyon syntrophicum' sp. nov. strain Cad16T, a photolithoautotroph purple sulfur bacterium isolated from an alpine meromictic lake.</title>
        <authorList>
            <person name="Luedin S.M."/>
            <person name="Pothier J.F."/>
            <person name="Danza F."/>
            <person name="Storelli N."/>
            <person name="Wittwer M."/>
            <person name="Tonolla M."/>
        </authorList>
    </citation>
    <scope>NUCLEOTIDE SEQUENCE [LARGE SCALE GENOMIC DNA]</scope>
    <source>
        <strain evidence="5 6">Cad16T</strain>
    </source>
</reference>
<dbReference type="REBASE" id="226749">
    <property type="entry name" value="S1.Tsy16TORF20810P"/>
</dbReference>
<evidence type="ECO:0000256" key="2">
    <source>
        <dbReference type="ARBA" id="ARBA00022747"/>
    </source>
</evidence>
<organism evidence="5 6">
    <name type="scientific">Candidatus Thiodictyon syntrophicum</name>
    <dbReference type="NCBI Taxonomy" id="1166950"/>
    <lineage>
        <taxon>Bacteria</taxon>
        <taxon>Pseudomonadati</taxon>
        <taxon>Pseudomonadota</taxon>
        <taxon>Gammaproteobacteria</taxon>
        <taxon>Chromatiales</taxon>
        <taxon>Chromatiaceae</taxon>
        <taxon>Thiodictyon</taxon>
    </lineage>
</organism>
<dbReference type="CDD" id="cd17268">
    <property type="entry name" value="RMtype1_S_Ara36733I_TRD1-CR1_like"/>
    <property type="match status" value="1"/>
</dbReference>
<dbReference type="OrthoDB" id="9798929at2"/>
<keyword evidence="6" id="KW-1185">Reference proteome</keyword>